<gene>
    <name evidence="2" type="ORF">OJ962_01870</name>
</gene>
<accession>A0ABT4RCF7</accession>
<proteinExistence type="predicted"/>
<name>A0ABT4RCF7_9ACTN</name>
<sequence length="251" mass="26101">MTHPLHRLLELSHPSAQVAVPGPVEPALISYYLELIGVGAGDRIVESVYEPEPAVVSLNDLRAARVPLAPADADPAATVRVRVRADHSVQVLSAHDRLPDGGTRLSSGAAYIDELYRHGARTGARVAANGFTGAFALDFDQAAAAIGPSDQPEEHAHATLLALRANAFRAGTVFFDGDWREAVAALRASGAAWNPIARAGVVLYGLESLADTGELSLVALGNARTEAEQCFYAGAGALAAVHAATTLRSAA</sequence>
<organism evidence="2 3">
    <name type="scientific">Solirubrobacter deserti</name>
    <dbReference type="NCBI Taxonomy" id="2282478"/>
    <lineage>
        <taxon>Bacteria</taxon>
        <taxon>Bacillati</taxon>
        <taxon>Actinomycetota</taxon>
        <taxon>Thermoleophilia</taxon>
        <taxon>Solirubrobacterales</taxon>
        <taxon>Solirubrobacteraceae</taxon>
        <taxon>Solirubrobacter</taxon>
    </lineage>
</organism>
<feature type="domain" description="PGM1 C-terminal" evidence="1">
    <location>
        <begin position="181"/>
        <end position="229"/>
    </location>
</feature>
<evidence type="ECO:0000313" key="3">
    <source>
        <dbReference type="Proteomes" id="UP001147700"/>
    </source>
</evidence>
<keyword evidence="2" id="KW-0436">Ligase</keyword>
<protein>
    <submittedName>
        <fullName evidence="2">Peptide ligase PGM1-related protein</fullName>
    </submittedName>
</protein>
<dbReference type="EMBL" id="JAPCID010000002">
    <property type="protein sequence ID" value="MDA0136229.1"/>
    <property type="molecule type" value="Genomic_DNA"/>
</dbReference>
<dbReference type="RefSeq" id="WP_202953159.1">
    <property type="nucleotide sequence ID" value="NZ_JAPCID010000002.1"/>
</dbReference>
<dbReference type="InterPro" id="IPR041356">
    <property type="entry name" value="PGM1_C"/>
</dbReference>
<evidence type="ECO:0000313" key="2">
    <source>
        <dbReference type="EMBL" id="MDA0136229.1"/>
    </source>
</evidence>
<evidence type="ECO:0000259" key="1">
    <source>
        <dbReference type="Pfam" id="PF18105"/>
    </source>
</evidence>
<comment type="caution">
    <text evidence="2">The sequence shown here is derived from an EMBL/GenBank/DDBJ whole genome shotgun (WGS) entry which is preliminary data.</text>
</comment>
<reference evidence="2" key="1">
    <citation type="submission" date="2022-10" db="EMBL/GenBank/DDBJ databases">
        <title>The WGS of Solirubrobacter sp. CPCC 204708.</title>
        <authorList>
            <person name="Jiang Z."/>
        </authorList>
    </citation>
    <scope>NUCLEOTIDE SEQUENCE</scope>
    <source>
        <strain evidence="2">CPCC 204708</strain>
    </source>
</reference>
<dbReference type="Proteomes" id="UP001147700">
    <property type="component" value="Unassembled WGS sequence"/>
</dbReference>
<dbReference type="GO" id="GO:0016874">
    <property type="term" value="F:ligase activity"/>
    <property type="evidence" value="ECO:0007669"/>
    <property type="project" value="UniProtKB-KW"/>
</dbReference>
<dbReference type="Pfam" id="PF18105">
    <property type="entry name" value="PGM1_C"/>
    <property type="match status" value="1"/>
</dbReference>
<keyword evidence="3" id="KW-1185">Reference proteome</keyword>